<comment type="caution">
    <text evidence="1">The sequence shown here is derived from an EMBL/GenBank/DDBJ whole genome shotgun (WGS) entry which is preliminary data.</text>
</comment>
<sequence length="62" mass="6569">MAAQMLSLAYTGNGKDHDVLLFPNILSSNGHADGSSEVDEKTAASKLAKVPEDMMHTYAFAA</sequence>
<dbReference type="GeneID" id="70124436"/>
<protein>
    <submittedName>
        <fullName evidence="1">Uncharacterized protein</fullName>
    </submittedName>
</protein>
<dbReference type="RefSeq" id="XP_045962817.1">
    <property type="nucleotide sequence ID" value="XM_046095543.1"/>
</dbReference>
<dbReference type="EMBL" id="JAGPXC010000002">
    <property type="protein sequence ID" value="KAH6658583.1"/>
    <property type="molecule type" value="Genomic_DNA"/>
</dbReference>
<name>A0A9P8UUR2_9PEZI</name>
<evidence type="ECO:0000313" key="1">
    <source>
        <dbReference type="EMBL" id="KAH6658583.1"/>
    </source>
</evidence>
<dbReference type="AlphaFoldDB" id="A0A9P8UUR2"/>
<accession>A0A9P8UUR2</accession>
<reference evidence="1" key="1">
    <citation type="journal article" date="2021" name="Nat. Commun.">
        <title>Genetic determinants of endophytism in the Arabidopsis root mycobiome.</title>
        <authorList>
            <person name="Mesny F."/>
            <person name="Miyauchi S."/>
            <person name="Thiergart T."/>
            <person name="Pickel B."/>
            <person name="Atanasova L."/>
            <person name="Karlsson M."/>
            <person name="Huettel B."/>
            <person name="Barry K.W."/>
            <person name="Haridas S."/>
            <person name="Chen C."/>
            <person name="Bauer D."/>
            <person name="Andreopoulos W."/>
            <person name="Pangilinan J."/>
            <person name="LaButti K."/>
            <person name="Riley R."/>
            <person name="Lipzen A."/>
            <person name="Clum A."/>
            <person name="Drula E."/>
            <person name="Henrissat B."/>
            <person name="Kohler A."/>
            <person name="Grigoriev I.V."/>
            <person name="Martin F.M."/>
            <person name="Hacquard S."/>
        </authorList>
    </citation>
    <scope>NUCLEOTIDE SEQUENCE</scope>
    <source>
        <strain evidence="1">MPI-SDFR-AT-0073</strain>
    </source>
</reference>
<proteinExistence type="predicted"/>
<gene>
    <name evidence="1" type="ORF">BKA67DRAFT_217558</name>
</gene>
<evidence type="ECO:0000313" key="2">
    <source>
        <dbReference type="Proteomes" id="UP000758603"/>
    </source>
</evidence>
<organism evidence="1 2">
    <name type="scientific">Truncatella angustata</name>
    <dbReference type="NCBI Taxonomy" id="152316"/>
    <lineage>
        <taxon>Eukaryota</taxon>
        <taxon>Fungi</taxon>
        <taxon>Dikarya</taxon>
        <taxon>Ascomycota</taxon>
        <taxon>Pezizomycotina</taxon>
        <taxon>Sordariomycetes</taxon>
        <taxon>Xylariomycetidae</taxon>
        <taxon>Amphisphaeriales</taxon>
        <taxon>Sporocadaceae</taxon>
        <taxon>Truncatella</taxon>
    </lineage>
</organism>
<dbReference type="Proteomes" id="UP000758603">
    <property type="component" value="Unassembled WGS sequence"/>
</dbReference>
<keyword evidence="2" id="KW-1185">Reference proteome</keyword>